<dbReference type="GO" id="GO:0005634">
    <property type="term" value="C:nucleus"/>
    <property type="evidence" value="ECO:0007669"/>
    <property type="project" value="UniProtKB-ARBA"/>
</dbReference>
<evidence type="ECO:0000313" key="17">
    <source>
        <dbReference type="Proteomes" id="UP000037035"/>
    </source>
</evidence>
<evidence type="ECO:0000256" key="10">
    <source>
        <dbReference type="ARBA" id="ARBA00022918"/>
    </source>
</evidence>
<protein>
    <recommendedName>
        <fullName evidence="15">Integrase catalytic domain-containing protein</fullName>
    </recommendedName>
</protein>
<evidence type="ECO:0000256" key="11">
    <source>
        <dbReference type="ARBA" id="ARBA00022932"/>
    </source>
</evidence>
<keyword evidence="5" id="KW-0255">Endonuclease</keyword>
<reference evidence="16 17" key="1">
    <citation type="submission" date="2015-08" db="EMBL/GenBank/DDBJ databases">
        <title>Next Generation Sequencing and Analysis of the Genome of Puccinia sorghi L Schw, the Causal Agent of Maize Common Rust.</title>
        <authorList>
            <person name="Rochi L."/>
            <person name="Burguener G."/>
            <person name="Darino M."/>
            <person name="Turjanski A."/>
            <person name="Kreff E."/>
            <person name="Dieguez M.J."/>
            <person name="Sacco F."/>
        </authorList>
    </citation>
    <scope>NUCLEOTIDE SEQUENCE [LARGE SCALE GENOMIC DNA]</scope>
    <source>
        <strain evidence="16 17">RO10H11247</strain>
    </source>
</reference>
<evidence type="ECO:0000256" key="9">
    <source>
        <dbReference type="ARBA" id="ARBA00022908"/>
    </source>
</evidence>
<comment type="caution">
    <text evidence="16">The sequence shown here is derived from an EMBL/GenBank/DDBJ whole genome shotgun (WGS) entry which is preliminary data.</text>
</comment>
<dbReference type="GO" id="GO:0032196">
    <property type="term" value="P:transposition"/>
    <property type="evidence" value="ECO:0007669"/>
    <property type="project" value="UniProtKB-KW"/>
</dbReference>
<dbReference type="InterPro" id="IPR001584">
    <property type="entry name" value="Integrase_cat-core"/>
</dbReference>
<sequence length="369" mass="41890">ELQSFPRVKEIGCVQTSSVNNQLKIKGIGTVRLKNNLEFENLEHSSHLSSAEFLHKSLGHISYHQLRKKLGIPLKIVNNCQSCTVSKITKASFKSVHKPASQTFEEIHLDLMGPIWPPSHQNHRFILTIVDRCTMFCAAIPIKLKSNVAETVSFLVDVEAKQLGYFPTTIHSDRGSEFLNSSLSKYYSGIERKYWNEIAKVSSLTLNQIPTHQSKKYPFKLFKGCTLPLSYFYPLGNCVSSLIQPEQSFSKLKPKGKLGRLIGYSNELHSYRILSDEGKIVETKNINFLEYNPPDSKSSDWDILIEEEASQDHLPKETVPQEEVIEGEETDHMFDENNAEDVASNLIPESSVIPQNVSYLIQKCHEIHQ</sequence>
<dbReference type="PANTHER" id="PTHR42648:SF11">
    <property type="entry name" value="TRANSPOSON TY4-P GAG-POL POLYPROTEIN"/>
    <property type="match status" value="1"/>
</dbReference>
<keyword evidence="10" id="KW-0695">RNA-directed DNA polymerase</keyword>
<dbReference type="GO" id="GO:0003887">
    <property type="term" value="F:DNA-directed DNA polymerase activity"/>
    <property type="evidence" value="ECO:0007669"/>
    <property type="project" value="UniProtKB-KW"/>
</dbReference>
<dbReference type="InterPro" id="IPR012337">
    <property type="entry name" value="RNaseH-like_sf"/>
</dbReference>
<feature type="non-terminal residue" evidence="16">
    <location>
        <position position="1"/>
    </location>
</feature>
<keyword evidence="1" id="KW-0815">Transposition</keyword>
<dbReference type="EMBL" id="LAVV01009352">
    <property type="protein sequence ID" value="KNZ50738.1"/>
    <property type="molecule type" value="Genomic_DNA"/>
</dbReference>
<evidence type="ECO:0000256" key="14">
    <source>
        <dbReference type="ARBA" id="ARBA00049244"/>
    </source>
</evidence>
<dbReference type="VEuPathDB" id="FungiDB:VP01_4265g2"/>
<keyword evidence="17" id="KW-1185">Reference proteome</keyword>
<keyword evidence="2" id="KW-0548">Nucleotidyltransferase</keyword>
<keyword evidence="6" id="KW-0378">Hydrolase</keyword>
<keyword evidence="7" id="KW-0460">Magnesium</keyword>
<evidence type="ECO:0000256" key="4">
    <source>
        <dbReference type="ARBA" id="ARBA00022723"/>
    </source>
</evidence>
<evidence type="ECO:0000256" key="6">
    <source>
        <dbReference type="ARBA" id="ARBA00022801"/>
    </source>
</evidence>
<evidence type="ECO:0000256" key="1">
    <source>
        <dbReference type="ARBA" id="ARBA00022578"/>
    </source>
</evidence>
<dbReference type="OrthoDB" id="4037325at2759"/>
<dbReference type="GO" id="GO:0003723">
    <property type="term" value="F:RNA binding"/>
    <property type="evidence" value="ECO:0007669"/>
    <property type="project" value="UniProtKB-KW"/>
</dbReference>
<keyword evidence="8" id="KW-0694">RNA-binding</keyword>
<dbReference type="Pfam" id="PF25597">
    <property type="entry name" value="SH3_retrovirus"/>
    <property type="match status" value="1"/>
</dbReference>
<evidence type="ECO:0000256" key="3">
    <source>
        <dbReference type="ARBA" id="ARBA00022722"/>
    </source>
</evidence>
<comment type="catalytic activity">
    <reaction evidence="14">
        <text>DNA(n) + a 2'-deoxyribonucleoside 5'-triphosphate = DNA(n+1) + diphosphate</text>
        <dbReference type="Rhea" id="RHEA:22508"/>
        <dbReference type="Rhea" id="RHEA-COMP:17339"/>
        <dbReference type="Rhea" id="RHEA-COMP:17340"/>
        <dbReference type="ChEBI" id="CHEBI:33019"/>
        <dbReference type="ChEBI" id="CHEBI:61560"/>
        <dbReference type="ChEBI" id="CHEBI:173112"/>
        <dbReference type="EC" id="2.7.7.7"/>
    </reaction>
</comment>
<feature type="domain" description="Integrase catalytic" evidence="15">
    <location>
        <begin position="95"/>
        <end position="186"/>
    </location>
</feature>
<evidence type="ECO:0000256" key="12">
    <source>
        <dbReference type="ARBA" id="ARBA00023172"/>
    </source>
</evidence>
<comment type="catalytic activity">
    <reaction evidence="13">
        <text>DNA(n) + a 2'-deoxyribonucleoside 5'-triphosphate = DNA(n+1) + diphosphate</text>
        <dbReference type="Rhea" id="RHEA:22508"/>
        <dbReference type="Rhea" id="RHEA-COMP:17339"/>
        <dbReference type="Rhea" id="RHEA-COMP:17340"/>
        <dbReference type="ChEBI" id="CHEBI:33019"/>
        <dbReference type="ChEBI" id="CHEBI:61560"/>
        <dbReference type="ChEBI" id="CHEBI:173112"/>
        <dbReference type="EC" id="2.7.7.49"/>
    </reaction>
</comment>
<evidence type="ECO:0000256" key="7">
    <source>
        <dbReference type="ARBA" id="ARBA00022842"/>
    </source>
</evidence>
<keyword evidence="12" id="KW-0233">DNA recombination</keyword>
<dbReference type="GO" id="GO:0003964">
    <property type="term" value="F:RNA-directed DNA polymerase activity"/>
    <property type="evidence" value="ECO:0007669"/>
    <property type="project" value="UniProtKB-KW"/>
</dbReference>
<dbReference type="InterPro" id="IPR039537">
    <property type="entry name" value="Retrotran_Ty1/copia-like"/>
</dbReference>
<organism evidence="16 17">
    <name type="scientific">Puccinia sorghi</name>
    <dbReference type="NCBI Taxonomy" id="27349"/>
    <lineage>
        <taxon>Eukaryota</taxon>
        <taxon>Fungi</taxon>
        <taxon>Dikarya</taxon>
        <taxon>Basidiomycota</taxon>
        <taxon>Pucciniomycotina</taxon>
        <taxon>Pucciniomycetes</taxon>
        <taxon>Pucciniales</taxon>
        <taxon>Pucciniaceae</taxon>
        <taxon>Puccinia</taxon>
    </lineage>
</organism>
<accession>A0A0L6UQC0</accession>
<gene>
    <name evidence="16" type="ORF">VP01_4265g2</name>
</gene>
<dbReference type="PANTHER" id="PTHR42648">
    <property type="entry name" value="TRANSPOSASE, PUTATIVE-RELATED"/>
    <property type="match status" value="1"/>
</dbReference>
<dbReference type="InterPro" id="IPR057670">
    <property type="entry name" value="SH3_retrovirus"/>
</dbReference>
<keyword evidence="11" id="KW-0239">DNA-directed DNA polymerase</keyword>
<evidence type="ECO:0000256" key="2">
    <source>
        <dbReference type="ARBA" id="ARBA00022695"/>
    </source>
</evidence>
<dbReference type="AlphaFoldDB" id="A0A0L6UQC0"/>
<keyword evidence="11" id="KW-0808">Transferase</keyword>
<keyword evidence="4" id="KW-0479">Metal-binding</keyword>
<dbReference type="GO" id="GO:0016787">
    <property type="term" value="F:hydrolase activity"/>
    <property type="evidence" value="ECO:0007669"/>
    <property type="project" value="UniProtKB-KW"/>
</dbReference>
<dbReference type="GO" id="GO:0046872">
    <property type="term" value="F:metal ion binding"/>
    <property type="evidence" value="ECO:0007669"/>
    <property type="project" value="UniProtKB-KW"/>
</dbReference>
<dbReference type="GO" id="GO:0015074">
    <property type="term" value="P:DNA integration"/>
    <property type="evidence" value="ECO:0007669"/>
    <property type="project" value="UniProtKB-KW"/>
</dbReference>
<dbReference type="Gene3D" id="3.30.420.10">
    <property type="entry name" value="Ribonuclease H-like superfamily/Ribonuclease H"/>
    <property type="match status" value="1"/>
</dbReference>
<dbReference type="GO" id="GO:0004519">
    <property type="term" value="F:endonuclease activity"/>
    <property type="evidence" value="ECO:0007669"/>
    <property type="project" value="UniProtKB-KW"/>
</dbReference>
<keyword evidence="9" id="KW-0229">DNA integration</keyword>
<proteinExistence type="predicted"/>
<name>A0A0L6UQC0_9BASI</name>
<dbReference type="PROSITE" id="PS50994">
    <property type="entry name" value="INTEGRASE"/>
    <property type="match status" value="1"/>
</dbReference>
<evidence type="ECO:0000256" key="13">
    <source>
        <dbReference type="ARBA" id="ARBA00048173"/>
    </source>
</evidence>
<dbReference type="InterPro" id="IPR036397">
    <property type="entry name" value="RNaseH_sf"/>
</dbReference>
<dbReference type="SUPFAM" id="SSF53098">
    <property type="entry name" value="Ribonuclease H-like"/>
    <property type="match status" value="1"/>
</dbReference>
<evidence type="ECO:0000256" key="8">
    <source>
        <dbReference type="ARBA" id="ARBA00022884"/>
    </source>
</evidence>
<evidence type="ECO:0000259" key="15">
    <source>
        <dbReference type="PROSITE" id="PS50994"/>
    </source>
</evidence>
<keyword evidence="3" id="KW-0540">Nuclease</keyword>
<evidence type="ECO:0000313" key="16">
    <source>
        <dbReference type="EMBL" id="KNZ50738.1"/>
    </source>
</evidence>
<dbReference type="Proteomes" id="UP000037035">
    <property type="component" value="Unassembled WGS sequence"/>
</dbReference>
<evidence type="ECO:0000256" key="5">
    <source>
        <dbReference type="ARBA" id="ARBA00022759"/>
    </source>
</evidence>
<dbReference type="GO" id="GO:0006310">
    <property type="term" value="P:DNA recombination"/>
    <property type="evidence" value="ECO:0007669"/>
    <property type="project" value="UniProtKB-KW"/>
</dbReference>